<name>A0A6B9JBU6_9CAUD</name>
<keyword evidence="2" id="KW-1185">Reference proteome</keyword>
<proteinExistence type="predicted"/>
<reference evidence="1 2" key="1">
    <citation type="submission" date="2019-11" db="EMBL/GenBank/DDBJ databases">
        <authorList>
            <person name="Donovan J."/>
            <person name="Schaffer R."/>
            <person name="Bae M.S."/>
            <person name="Gitobu P.N."/>
            <person name="Guan P."/>
            <person name="Olavarrieta M.P."/>
            <person name="Perez Cortez K."/>
            <person name="Tozier F.G."/>
            <person name="Vasilopoulos H."/>
            <person name="Zhang S."/>
            <person name="Kapinos A."/>
            <person name="Freise A.C."/>
            <person name="Moberg-Parker J."/>
            <person name="Garlena R.A."/>
            <person name="Russell D.A."/>
            <person name="Pope W.H."/>
            <person name="Jacobs-Sera D."/>
            <person name="Hatfull G.F."/>
        </authorList>
    </citation>
    <scope>NUCLEOTIDE SEQUENCE [LARGE SCALE GENOMIC DNA]</scope>
</reference>
<evidence type="ECO:0000313" key="1">
    <source>
        <dbReference type="EMBL" id="QGZ17179.1"/>
    </source>
</evidence>
<evidence type="ECO:0000313" key="2">
    <source>
        <dbReference type="Proteomes" id="UP000438167"/>
    </source>
</evidence>
<dbReference type="EMBL" id="MN703411">
    <property type="protein sequence ID" value="QGZ17179.1"/>
    <property type="molecule type" value="Genomic_DNA"/>
</dbReference>
<dbReference type="RefSeq" id="YP_009886002.1">
    <property type="nucleotide sequence ID" value="NC_049489.1"/>
</dbReference>
<organism evidence="1 2">
    <name type="scientific">Arthrobacter phage DrYang</name>
    <dbReference type="NCBI Taxonomy" id="2686080"/>
    <lineage>
        <taxon>Viruses</taxon>
        <taxon>Duplodnaviria</taxon>
        <taxon>Heunggongvirae</taxon>
        <taxon>Uroviricota</taxon>
        <taxon>Caudoviricetes</taxon>
        <taxon>Klausavirus</taxon>
        <taxon>Klausavirus dryang</taxon>
    </lineage>
</organism>
<dbReference type="KEGG" id="vg:55815408"/>
<gene>
    <name evidence="1" type="primary">80</name>
    <name evidence="1" type="ORF">SEA_DRYANG_80</name>
</gene>
<dbReference type="GeneID" id="55815408"/>
<accession>A0A6B9JBU6</accession>
<dbReference type="Proteomes" id="UP000438167">
    <property type="component" value="Segment"/>
</dbReference>
<protein>
    <submittedName>
        <fullName evidence="1">Uncharacterized protein</fullName>
    </submittedName>
</protein>
<sequence length="50" mass="5662">MSKCENCGVELNADGTRHHNDILFCAFASTPFDWYDWRTAKQAPTPISSE</sequence>